<gene>
    <name evidence="2" type="primary">LOC113937904</name>
</gene>
<dbReference type="Proteomes" id="UP000515165">
    <property type="component" value="Chromosome 8"/>
</dbReference>
<protein>
    <submittedName>
        <fullName evidence="2">Uncharacterized protein LOC113937904 isoform X1</fullName>
    </submittedName>
</protein>
<accession>A0A6J2FCY8</accession>
<organism evidence="1 2">
    <name type="scientific">Zalophus californianus</name>
    <name type="common">California sealion</name>
    <dbReference type="NCBI Taxonomy" id="9704"/>
    <lineage>
        <taxon>Eukaryota</taxon>
        <taxon>Metazoa</taxon>
        <taxon>Chordata</taxon>
        <taxon>Craniata</taxon>
        <taxon>Vertebrata</taxon>
        <taxon>Euteleostomi</taxon>
        <taxon>Mammalia</taxon>
        <taxon>Eutheria</taxon>
        <taxon>Laurasiatheria</taxon>
        <taxon>Carnivora</taxon>
        <taxon>Caniformia</taxon>
        <taxon>Pinnipedia</taxon>
        <taxon>Otariidae</taxon>
        <taxon>Zalophus</taxon>
    </lineage>
</organism>
<dbReference type="KEGG" id="zca:113937904"/>
<evidence type="ECO:0000313" key="1">
    <source>
        <dbReference type="Proteomes" id="UP000515165"/>
    </source>
</evidence>
<dbReference type="GeneID" id="113937904"/>
<evidence type="ECO:0000313" key="2">
    <source>
        <dbReference type="RefSeq" id="XP_027478636.1"/>
    </source>
</evidence>
<keyword evidence="1" id="KW-1185">Reference proteome</keyword>
<proteinExistence type="predicted"/>
<name>A0A6J2FCY8_ZALCA</name>
<dbReference type="RefSeq" id="XP_027478636.1">
    <property type="nucleotide sequence ID" value="XM_027622835.1"/>
</dbReference>
<sequence>MEGTGMDWWERGRKERVGDDHLSRFTLEITSLFLSSTLAVSFLALVSGWKGLSFCCFYCACNGYTVNDLIPNLKSLKKCDLENPKLAGAWRIEPLAGWNVGIEDTRAWILSSLELNGTGLECHSELCDREEWKYHVGDLRAHHTSQVKWDSRALQEGQPRFFDSTLNKEAPGKRSRCSLQVSLSPLRPVQIMPSIMGEGMKTNIWGPRHTVPKGLVKPCSNEGALE</sequence>
<reference evidence="2" key="1">
    <citation type="submission" date="2025-08" db="UniProtKB">
        <authorList>
            <consortium name="RefSeq"/>
        </authorList>
    </citation>
    <scope>IDENTIFICATION</scope>
    <source>
        <tissue evidence="2">Blood</tissue>
    </source>
</reference>
<dbReference type="AlphaFoldDB" id="A0A6J2FCY8"/>